<dbReference type="EMBL" id="BMZC01000003">
    <property type="protein sequence ID" value="GGZ54740.1"/>
    <property type="molecule type" value="Genomic_DNA"/>
</dbReference>
<dbReference type="Proteomes" id="UP000622604">
    <property type="component" value="Unassembled WGS sequence"/>
</dbReference>
<comment type="similarity">
    <text evidence="1">Belongs to the LysR transcriptional regulatory family.</text>
</comment>
<dbReference type="PROSITE" id="PS50931">
    <property type="entry name" value="HTH_LYSR"/>
    <property type="match status" value="1"/>
</dbReference>
<dbReference type="GO" id="GO:0006351">
    <property type="term" value="P:DNA-templated transcription"/>
    <property type="evidence" value="ECO:0007669"/>
    <property type="project" value="TreeGrafter"/>
</dbReference>
<dbReference type="InterPro" id="IPR000847">
    <property type="entry name" value="LysR_HTH_N"/>
</dbReference>
<dbReference type="AlphaFoldDB" id="A0A8H9LVK4"/>
<comment type="caution">
    <text evidence="6">The sequence shown here is derived from an EMBL/GenBank/DDBJ whole genome shotgun (WGS) entry which is preliminary data.</text>
</comment>
<dbReference type="Pfam" id="PF03466">
    <property type="entry name" value="LysR_substrate"/>
    <property type="match status" value="1"/>
</dbReference>
<dbReference type="FunFam" id="1.10.10.10:FF:000001">
    <property type="entry name" value="LysR family transcriptional regulator"/>
    <property type="match status" value="1"/>
</dbReference>
<name>A0A8H9LVK4_9ALTE</name>
<keyword evidence="4" id="KW-0804">Transcription</keyword>
<keyword evidence="2" id="KW-0805">Transcription regulation</keyword>
<dbReference type="InterPro" id="IPR058163">
    <property type="entry name" value="LysR-type_TF_proteobact-type"/>
</dbReference>
<dbReference type="InterPro" id="IPR036388">
    <property type="entry name" value="WH-like_DNA-bd_sf"/>
</dbReference>
<evidence type="ECO:0000313" key="6">
    <source>
        <dbReference type="EMBL" id="GGZ54740.1"/>
    </source>
</evidence>
<proteinExistence type="inferred from homology"/>
<reference evidence="6 7" key="1">
    <citation type="journal article" date="2014" name="Int. J. Syst. Evol. Microbiol.">
        <title>Complete genome sequence of Corynebacterium casei LMG S-19264T (=DSM 44701T), isolated from a smear-ripened cheese.</title>
        <authorList>
            <consortium name="US DOE Joint Genome Institute (JGI-PGF)"/>
            <person name="Walter F."/>
            <person name="Albersmeier A."/>
            <person name="Kalinowski J."/>
            <person name="Ruckert C."/>
        </authorList>
    </citation>
    <scope>NUCLEOTIDE SEQUENCE [LARGE SCALE GENOMIC DNA]</scope>
    <source>
        <strain evidence="6 7">KCTC 32337</strain>
    </source>
</reference>
<feature type="domain" description="HTH lysR-type" evidence="5">
    <location>
        <begin position="1"/>
        <end position="58"/>
    </location>
</feature>
<dbReference type="PANTHER" id="PTHR30537:SF31">
    <property type="entry name" value="TRANSCRIPTIONAL REGULATOR, LYSR FAMILY"/>
    <property type="match status" value="1"/>
</dbReference>
<keyword evidence="3" id="KW-0238">DNA-binding</keyword>
<evidence type="ECO:0000256" key="4">
    <source>
        <dbReference type="ARBA" id="ARBA00023163"/>
    </source>
</evidence>
<dbReference type="Gene3D" id="1.10.10.10">
    <property type="entry name" value="Winged helix-like DNA-binding domain superfamily/Winged helix DNA-binding domain"/>
    <property type="match status" value="1"/>
</dbReference>
<evidence type="ECO:0000313" key="7">
    <source>
        <dbReference type="Proteomes" id="UP000622604"/>
    </source>
</evidence>
<organism evidence="6 7">
    <name type="scientific">Paraglaciecola chathamensis</name>
    <dbReference type="NCBI Taxonomy" id="368405"/>
    <lineage>
        <taxon>Bacteria</taxon>
        <taxon>Pseudomonadati</taxon>
        <taxon>Pseudomonadota</taxon>
        <taxon>Gammaproteobacteria</taxon>
        <taxon>Alteromonadales</taxon>
        <taxon>Alteromonadaceae</taxon>
        <taxon>Paraglaciecola</taxon>
    </lineage>
</organism>
<evidence type="ECO:0000256" key="3">
    <source>
        <dbReference type="ARBA" id="ARBA00023125"/>
    </source>
</evidence>
<accession>A0A8H9LVK4</accession>
<dbReference type="GO" id="GO:0003700">
    <property type="term" value="F:DNA-binding transcription factor activity"/>
    <property type="evidence" value="ECO:0007669"/>
    <property type="project" value="InterPro"/>
</dbReference>
<evidence type="ECO:0000256" key="2">
    <source>
        <dbReference type="ARBA" id="ARBA00023015"/>
    </source>
</evidence>
<gene>
    <name evidence="6" type="ORF">GCM10011274_10940</name>
</gene>
<sequence length="302" mass="34343">MDMNDYYYFVKVVENKGFTHAAEMINSPKSKISRHIKKLEERLDMRLIQRTTRHFVVTEAGWEFYRHAKKVVNEVELAENIVKKRRGTLSGKVNISCSLGVSNHFMPSLISAFLKQYPDIEIRQQVSNDYVDIISKGLDMVIRGHEKNLPDSSLIQKHLAQVEWCLFASPAFLTQTMPILAPNDLQGIKALGFGWKNDSWTWNLTRYDGEKAEVPHLPIFSSDDMSALKTACIDGLGVVSLPGYVCKKEVDDGQLVRVLPQWHSRSAALSIIIPSRKGVLAEVRTFIDFLQINAQEIVNFSF</sequence>
<protein>
    <submittedName>
        <fullName evidence="6">LysR family transcriptional regulator</fullName>
    </submittedName>
</protein>
<dbReference type="InterPro" id="IPR036390">
    <property type="entry name" value="WH_DNA-bd_sf"/>
</dbReference>
<dbReference type="GO" id="GO:0043565">
    <property type="term" value="F:sequence-specific DNA binding"/>
    <property type="evidence" value="ECO:0007669"/>
    <property type="project" value="TreeGrafter"/>
</dbReference>
<evidence type="ECO:0000259" key="5">
    <source>
        <dbReference type="PROSITE" id="PS50931"/>
    </source>
</evidence>
<dbReference type="Gene3D" id="3.40.190.290">
    <property type="match status" value="1"/>
</dbReference>
<dbReference type="SUPFAM" id="SSF46785">
    <property type="entry name" value="Winged helix' DNA-binding domain"/>
    <property type="match status" value="1"/>
</dbReference>
<dbReference type="Pfam" id="PF00126">
    <property type="entry name" value="HTH_1"/>
    <property type="match status" value="1"/>
</dbReference>
<dbReference type="InterPro" id="IPR005119">
    <property type="entry name" value="LysR_subst-bd"/>
</dbReference>
<dbReference type="SUPFAM" id="SSF53850">
    <property type="entry name" value="Periplasmic binding protein-like II"/>
    <property type="match status" value="1"/>
</dbReference>
<dbReference type="RefSeq" id="WP_013753335.1">
    <property type="nucleotide sequence ID" value="NZ_BMZC01000003.1"/>
</dbReference>
<dbReference type="PANTHER" id="PTHR30537">
    <property type="entry name" value="HTH-TYPE TRANSCRIPTIONAL REGULATOR"/>
    <property type="match status" value="1"/>
</dbReference>
<evidence type="ECO:0000256" key="1">
    <source>
        <dbReference type="ARBA" id="ARBA00009437"/>
    </source>
</evidence>